<evidence type="ECO:0000256" key="1">
    <source>
        <dbReference type="SAM" id="MobiDB-lite"/>
    </source>
</evidence>
<sequence>MSAELNAAARQKNGTDKSGLAGGEVFRPQR</sequence>
<gene>
    <name evidence="2" type="ORF">EM595_p0330</name>
</gene>
<dbReference type="Proteomes" id="UP000059419">
    <property type="component" value="Plasmid pEM01"/>
</dbReference>
<organism evidence="2 3">
    <name type="scientific">Duffyella gerundensis</name>
    <dbReference type="NCBI Taxonomy" id="1619313"/>
    <lineage>
        <taxon>Bacteria</taxon>
        <taxon>Pseudomonadati</taxon>
        <taxon>Pseudomonadota</taxon>
        <taxon>Gammaproteobacteria</taxon>
        <taxon>Enterobacterales</taxon>
        <taxon>Erwiniaceae</taxon>
        <taxon>Duffyella</taxon>
    </lineage>
</organism>
<keyword evidence="3" id="KW-1185">Reference proteome</keyword>
<evidence type="ECO:0000313" key="2">
    <source>
        <dbReference type="EMBL" id="CUU26028.1"/>
    </source>
</evidence>
<protein>
    <submittedName>
        <fullName evidence="2">Uncharacterized protein</fullName>
    </submittedName>
</protein>
<dbReference type="EMBL" id="LN907828">
    <property type="protein sequence ID" value="CUU26028.1"/>
    <property type="molecule type" value="Genomic_DNA"/>
</dbReference>
<accession>A0A0U5LUA9</accession>
<reference evidence="3" key="1">
    <citation type="submission" date="2015-11" db="EMBL/GenBank/DDBJ databases">
        <authorList>
            <person name="Blom J."/>
        </authorList>
    </citation>
    <scope>NUCLEOTIDE SEQUENCE [LARGE SCALE GENOMIC DNA]</scope>
    <source>
        <plasmid evidence="3">pEM01</plasmid>
    </source>
</reference>
<dbReference type="AlphaFoldDB" id="A0A0U5LUA9"/>
<proteinExistence type="predicted"/>
<evidence type="ECO:0000313" key="3">
    <source>
        <dbReference type="Proteomes" id="UP000059419"/>
    </source>
</evidence>
<name>A0A0U5LUA9_9GAMM</name>
<geneLocation type="plasmid" evidence="3">
    <name>pEM01</name>
</geneLocation>
<dbReference type="KEGG" id="ege:EM595_p0330"/>
<feature type="region of interest" description="Disordered" evidence="1">
    <location>
        <begin position="1"/>
        <end position="30"/>
    </location>
</feature>
<dbReference type="PATRIC" id="fig|1619313.3.peg.3950"/>